<gene>
    <name evidence="2" type="ORF">P7W03_20565</name>
</gene>
<organism evidence="2 3">
    <name type="scientific">Streptomyces rochei</name>
    <name type="common">Streptomyces parvullus</name>
    <dbReference type="NCBI Taxonomy" id="1928"/>
    <lineage>
        <taxon>Bacteria</taxon>
        <taxon>Bacillati</taxon>
        <taxon>Actinomycetota</taxon>
        <taxon>Actinomycetes</taxon>
        <taxon>Kitasatosporales</taxon>
        <taxon>Streptomycetaceae</taxon>
        <taxon>Streptomyces</taxon>
        <taxon>Streptomyces rochei group</taxon>
    </lineage>
</organism>
<dbReference type="GeneID" id="90944471"/>
<name>A0AAX3ZLT1_STRRO</name>
<sequence length="94" mass="9384">MSCCTPDGSCSTTATPATAAVAEGVTTVYAVAGMTCGHCEATLTREIGAVDGVRSVEVDRAAGRVSVTTDGEPDDAVLAKVVDEAGYELTGRAS</sequence>
<dbReference type="Proteomes" id="UP001231701">
    <property type="component" value="Chromosome"/>
</dbReference>
<protein>
    <submittedName>
        <fullName evidence="2">Heavy-metal-associated domain-containing protein</fullName>
    </submittedName>
</protein>
<evidence type="ECO:0000259" key="1">
    <source>
        <dbReference type="PROSITE" id="PS50846"/>
    </source>
</evidence>
<dbReference type="InterPro" id="IPR036163">
    <property type="entry name" value="HMA_dom_sf"/>
</dbReference>
<reference evidence="2" key="1">
    <citation type="submission" date="2023-03" db="EMBL/GenBank/DDBJ databases">
        <title>Borrelidin-producing and root-colonizing Streptomyces rochei is a potent biopesticide for soil-borne oomycete-caused plant diseases.</title>
        <authorList>
            <person name="Zhou D."/>
            <person name="Wang X."/>
            <person name="Navarro-Munoz J.C."/>
            <person name="Li W."/>
            <person name="Li J."/>
            <person name="Jiu M."/>
            <person name="Deng S."/>
            <person name="Ye Y."/>
            <person name="Daly P."/>
            <person name="Wei L."/>
        </authorList>
    </citation>
    <scope>NUCLEOTIDE SEQUENCE</scope>
    <source>
        <strain evidence="2">JK1</strain>
    </source>
</reference>
<accession>A0AAX3ZLT1</accession>
<dbReference type="SUPFAM" id="SSF55008">
    <property type="entry name" value="HMA, heavy metal-associated domain"/>
    <property type="match status" value="1"/>
</dbReference>
<dbReference type="RefSeq" id="WP_019328508.1">
    <property type="nucleotide sequence ID" value="NZ_CP121271.1"/>
</dbReference>
<feature type="domain" description="HMA" evidence="1">
    <location>
        <begin position="25"/>
        <end position="90"/>
    </location>
</feature>
<proteinExistence type="predicted"/>
<dbReference type="PROSITE" id="PS50846">
    <property type="entry name" value="HMA_2"/>
    <property type="match status" value="1"/>
</dbReference>
<evidence type="ECO:0000313" key="3">
    <source>
        <dbReference type="Proteomes" id="UP001231701"/>
    </source>
</evidence>
<dbReference type="Gene3D" id="3.30.70.100">
    <property type="match status" value="1"/>
</dbReference>
<evidence type="ECO:0000313" key="2">
    <source>
        <dbReference type="EMBL" id="WMC87810.1"/>
    </source>
</evidence>
<dbReference type="CDD" id="cd00371">
    <property type="entry name" value="HMA"/>
    <property type="match status" value="1"/>
</dbReference>
<dbReference type="InterPro" id="IPR006121">
    <property type="entry name" value="HMA_dom"/>
</dbReference>
<dbReference type="AlphaFoldDB" id="A0AAX3ZLT1"/>
<dbReference type="GO" id="GO:0046872">
    <property type="term" value="F:metal ion binding"/>
    <property type="evidence" value="ECO:0007669"/>
    <property type="project" value="InterPro"/>
</dbReference>
<dbReference type="Pfam" id="PF00403">
    <property type="entry name" value="HMA"/>
    <property type="match status" value="1"/>
</dbReference>
<dbReference type="EMBL" id="CP121271">
    <property type="protein sequence ID" value="WMC87810.1"/>
    <property type="molecule type" value="Genomic_DNA"/>
</dbReference>